<dbReference type="Pfam" id="PF13481">
    <property type="entry name" value="AAA_25"/>
    <property type="match status" value="1"/>
</dbReference>
<name>A0A4Z1BLG6_9RHOB</name>
<dbReference type="Proteomes" id="UP000297972">
    <property type="component" value="Unassembled WGS sequence"/>
</dbReference>
<comment type="caution">
    <text evidence="1">The sequence shown here is derived from an EMBL/GenBank/DDBJ whole genome shotgun (WGS) entry which is preliminary data.</text>
</comment>
<evidence type="ECO:0000313" key="1">
    <source>
        <dbReference type="EMBL" id="TGN61780.1"/>
    </source>
</evidence>
<dbReference type="InterPro" id="IPR027417">
    <property type="entry name" value="P-loop_NTPase"/>
</dbReference>
<reference evidence="1 2" key="1">
    <citation type="submission" date="2019-03" db="EMBL/GenBank/DDBJ databases">
        <authorList>
            <person name="Li J."/>
        </authorList>
    </citation>
    <scope>NUCLEOTIDE SEQUENCE [LARGE SCALE GENOMIC DNA]</scope>
    <source>
        <strain evidence="1 2">3058</strain>
    </source>
</reference>
<dbReference type="EMBL" id="SRPG01000071">
    <property type="protein sequence ID" value="TGN61780.1"/>
    <property type="molecule type" value="Genomic_DNA"/>
</dbReference>
<proteinExistence type="predicted"/>
<dbReference type="OrthoDB" id="1496333at2"/>
<dbReference type="Gene3D" id="3.40.50.300">
    <property type="entry name" value="P-loop containing nucleotide triphosphate hydrolases"/>
    <property type="match status" value="1"/>
</dbReference>
<keyword evidence="2" id="KW-1185">Reference proteome</keyword>
<dbReference type="AlphaFoldDB" id="A0A4Z1BLG6"/>
<evidence type="ECO:0000313" key="2">
    <source>
        <dbReference type="Proteomes" id="UP000297972"/>
    </source>
</evidence>
<accession>A0A4Z1BLG6</accession>
<gene>
    <name evidence="1" type="ORF">E4L95_09185</name>
</gene>
<protein>
    <submittedName>
        <fullName evidence="1">Uncharacterized protein</fullName>
    </submittedName>
</protein>
<sequence length="96" mass="10572">MRDPAQIPPRQWLYGRHLIRGFVSLTVAPGGLGKSSLLVAEILAMAAGRPLLGDNPAHPLRVWLWNGEDPSEELQRRIQATCLHFGIEAEDLVLPA</sequence>
<organism evidence="1 2">
    <name type="scientific">Paracoccus liaowanqingii</name>
    <dbReference type="NCBI Taxonomy" id="2560053"/>
    <lineage>
        <taxon>Bacteria</taxon>
        <taxon>Pseudomonadati</taxon>
        <taxon>Pseudomonadota</taxon>
        <taxon>Alphaproteobacteria</taxon>
        <taxon>Rhodobacterales</taxon>
        <taxon>Paracoccaceae</taxon>
        <taxon>Paracoccus</taxon>
    </lineage>
</organism>